<feature type="transmembrane region" description="Helical" evidence="10">
    <location>
        <begin position="390"/>
        <end position="410"/>
    </location>
</feature>
<evidence type="ECO:0000256" key="10">
    <source>
        <dbReference type="SAM" id="Phobius"/>
    </source>
</evidence>
<dbReference type="CDD" id="cd13131">
    <property type="entry name" value="MATE_NorM_like"/>
    <property type="match status" value="1"/>
</dbReference>
<dbReference type="EMBL" id="RXOF01000011">
    <property type="protein sequence ID" value="RTQ47730.1"/>
    <property type="molecule type" value="Genomic_DNA"/>
</dbReference>
<keyword evidence="7" id="KW-0406">Ion transport</keyword>
<dbReference type="GO" id="GO:0006811">
    <property type="term" value="P:monoatomic ion transport"/>
    <property type="evidence" value="ECO:0007669"/>
    <property type="project" value="UniProtKB-KW"/>
</dbReference>
<dbReference type="GO" id="GO:0005886">
    <property type="term" value="C:plasma membrane"/>
    <property type="evidence" value="ECO:0007669"/>
    <property type="project" value="UniProtKB-SubCell"/>
</dbReference>
<feature type="transmembrane region" description="Helical" evidence="10">
    <location>
        <begin position="316"/>
        <end position="335"/>
    </location>
</feature>
<evidence type="ECO:0000256" key="5">
    <source>
        <dbReference type="ARBA" id="ARBA00022692"/>
    </source>
</evidence>
<keyword evidence="12" id="KW-1185">Reference proteome</keyword>
<dbReference type="PANTHER" id="PTHR43298">
    <property type="entry name" value="MULTIDRUG RESISTANCE PROTEIN NORM-RELATED"/>
    <property type="match status" value="1"/>
</dbReference>
<dbReference type="InterPro" id="IPR050222">
    <property type="entry name" value="MATE_MdtK"/>
</dbReference>
<comment type="subcellular location">
    <subcellularLocation>
        <location evidence="1">Cell membrane</location>
        <topology evidence="1">Multi-pass membrane protein</topology>
    </subcellularLocation>
</comment>
<dbReference type="AlphaFoldDB" id="A0A431TZ57"/>
<keyword evidence="8 10" id="KW-0472">Membrane</keyword>
<feature type="transmembrane region" description="Helical" evidence="10">
    <location>
        <begin position="238"/>
        <end position="266"/>
    </location>
</feature>
<keyword evidence="2" id="KW-0813">Transport</keyword>
<evidence type="ECO:0000313" key="11">
    <source>
        <dbReference type="EMBL" id="RTQ47730.1"/>
    </source>
</evidence>
<dbReference type="GO" id="GO:0015297">
    <property type="term" value="F:antiporter activity"/>
    <property type="evidence" value="ECO:0007669"/>
    <property type="project" value="UniProtKB-KW"/>
</dbReference>
<dbReference type="NCBIfam" id="TIGR00797">
    <property type="entry name" value="matE"/>
    <property type="match status" value="1"/>
</dbReference>
<feature type="transmembrane region" description="Helical" evidence="10">
    <location>
        <begin position="416"/>
        <end position="434"/>
    </location>
</feature>
<dbReference type="InterPro" id="IPR002528">
    <property type="entry name" value="MATE_fam"/>
</dbReference>
<feature type="transmembrane region" description="Helical" evidence="10">
    <location>
        <begin position="53"/>
        <end position="77"/>
    </location>
</feature>
<dbReference type="PIRSF" id="PIRSF006603">
    <property type="entry name" value="DinF"/>
    <property type="match status" value="1"/>
</dbReference>
<evidence type="ECO:0000313" key="12">
    <source>
        <dbReference type="Proteomes" id="UP000282184"/>
    </source>
</evidence>
<dbReference type="Pfam" id="PF01554">
    <property type="entry name" value="MatE"/>
    <property type="match status" value="2"/>
</dbReference>
<organism evidence="11 12">
    <name type="scientific">Hymenobacter gummosus</name>
    <dbReference type="NCBI Taxonomy" id="1776032"/>
    <lineage>
        <taxon>Bacteria</taxon>
        <taxon>Pseudomonadati</taxon>
        <taxon>Bacteroidota</taxon>
        <taxon>Cytophagia</taxon>
        <taxon>Cytophagales</taxon>
        <taxon>Hymenobacteraceae</taxon>
        <taxon>Hymenobacter</taxon>
    </lineage>
</organism>
<feature type="transmembrane region" description="Helical" evidence="10">
    <location>
        <begin position="123"/>
        <end position="145"/>
    </location>
</feature>
<gene>
    <name evidence="11" type="ORF">EJV47_17570</name>
</gene>
<keyword evidence="6 10" id="KW-1133">Transmembrane helix</keyword>
<name>A0A431TZ57_9BACT</name>
<dbReference type="InterPro" id="IPR048279">
    <property type="entry name" value="MdtK-like"/>
</dbReference>
<evidence type="ECO:0000256" key="7">
    <source>
        <dbReference type="ARBA" id="ARBA00023065"/>
    </source>
</evidence>
<dbReference type="PANTHER" id="PTHR43298:SF2">
    <property type="entry name" value="FMN_FAD EXPORTER YEEO-RELATED"/>
    <property type="match status" value="1"/>
</dbReference>
<evidence type="ECO:0000256" key="4">
    <source>
        <dbReference type="ARBA" id="ARBA00022475"/>
    </source>
</evidence>
<feature type="transmembrane region" description="Helical" evidence="10">
    <location>
        <begin position="89"/>
        <end position="111"/>
    </location>
</feature>
<keyword evidence="3" id="KW-0050">Antiport</keyword>
<protein>
    <recommendedName>
        <fullName evidence="9">Multidrug-efflux transporter</fullName>
    </recommendedName>
</protein>
<sequence>MALADLRPHFRPTLILAGPVVLSQLGHVLVNVVDSVVVGHTGTVPLAAVSLSVSTVTVLLVLGLGISMGITPLVAAADGQRDVPRIGQLLAGGVLQCAAAGVLLAALGWLLTPLLPFLGQPPAVVALAAPWIRVMLLSLIPLMVFQGFRQFAEGLGLTFQAMLLSVLANVVNGVLCYALVFGKLGAPALGMMGAAWATLAARTLMAGLMAAYVLRARRLQPYRAHLSWRPDVAIQRQLLALSLPIGAQMMFEVGAFSVSAIMTGWLGASTQAAHQIAINVASVTYMAASGIATAATIRVGKHRGQADAPGARRAGFAAYILTFAFMGSMGLLLVAGRHLIPHFYSADAPVLAQAATLLLIAALFQVSDGLQVVGLGALRGLEDVKVPSIVALLSYWALALPLSYLLGFVLNWGAPGVWLGLLAGLSAVALVLLLRFQRETSGVSVPGPEMNETAASRR</sequence>
<evidence type="ECO:0000256" key="3">
    <source>
        <dbReference type="ARBA" id="ARBA00022449"/>
    </source>
</evidence>
<keyword evidence="5 10" id="KW-0812">Transmembrane</keyword>
<accession>A0A431TZ57</accession>
<evidence type="ECO:0000256" key="1">
    <source>
        <dbReference type="ARBA" id="ARBA00004651"/>
    </source>
</evidence>
<dbReference type="GO" id="GO:0042910">
    <property type="term" value="F:xenobiotic transmembrane transporter activity"/>
    <property type="evidence" value="ECO:0007669"/>
    <property type="project" value="InterPro"/>
</dbReference>
<evidence type="ECO:0000256" key="8">
    <source>
        <dbReference type="ARBA" id="ARBA00023136"/>
    </source>
</evidence>
<dbReference type="Proteomes" id="UP000282184">
    <property type="component" value="Unassembled WGS sequence"/>
</dbReference>
<reference evidence="11 12" key="1">
    <citation type="submission" date="2018-12" db="EMBL/GenBank/DDBJ databases">
        <title>Hymenobacter gummosus sp. nov., isolated from a spring.</title>
        <authorList>
            <person name="Nie L."/>
        </authorList>
    </citation>
    <scope>NUCLEOTIDE SEQUENCE [LARGE SCALE GENOMIC DNA]</scope>
    <source>
        <strain evidence="11 12">KCTC 52166</strain>
    </source>
</reference>
<proteinExistence type="predicted"/>
<feature type="transmembrane region" description="Helical" evidence="10">
    <location>
        <begin position="12"/>
        <end position="33"/>
    </location>
</feature>
<feature type="transmembrane region" description="Helical" evidence="10">
    <location>
        <begin position="193"/>
        <end position="214"/>
    </location>
</feature>
<evidence type="ECO:0000256" key="9">
    <source>
        <dbReference type="ARBA" id="ARBA00031636"/>
    </source>
</evidence>
<comment type="caution">
    <text evidence="11">The sequence shown here is derived from an EMBL/GenBank/DDBJ whole genome shotgun (WGS) entry which is preliminary data.</text>
</comment>
<dbReference type="OrthoDB" id="9780160at2"/>
<keyword evidence="4" id="KW-1003">Cell membrane</keyword>
<dbReference type="RefSeq" id="WP_126694489.1">
    <property type="nucleotide sequence ID" value="NZ_RXOF01000011.1"/>
</dbReference>
<feature type="transmembrane region" description="Helical" evidence="10">
    <location>
        <begin position="355"/>
        <end position="378"/>
    </location>
</feature>
<feature type="transmembrane region" description="Helical" evidence="10">
    <location>
        <begin position="272"/>
        <end position="295"/>
    </location>
</feature>
<evidence type="ECO:0000256" key="2">
    <source>
        <dbReference type="ARBA" id="ARBA00022448"/>
    </source>
</evidence>
<evidence type="ECO:0000256" key="6">
    <source>
        <dbReference type="ARBA" id="ARBA00022989"/>
    </source>
</evidence>
<feature type="transmembrane region" description="Helical" evidence="10">
    <location>
        <begin position="157"/>
        <end position="181"/>
    </location>
</feature>